<evidence type="ECO:0000313" key="7">
    <source>
        <dbReference type="EMBL" id="KAK9905528.1"/>
    </source>
</evidence>
<evidence type="ECO:0000256" key="1">
    <source>
        <dbReference type="ARBA" id="ARBA00004141"/>
    </source>
</evidence>
<feature type="transmembrane region" description="Helical" evidence="5">
    <location>
        <begin position="31"/>
        <end position="51"/>
    </location>
</feature>
<keyword evidence="3 5" id="KW-1133">Transmembrane helix</keyword>
<proteinExistence type="predicted"/>
<protein>
    <recommendedName>
        <fullName evidence="6">Sugar phosphate transporter domain-containing protein</fullName>
    </recommendedName>
</protein>
<dbReference type="InterPro" id="IPR004853">
    <property type="entry name" value="Sugar_P_trans_dom"/>
</dbReference>
<dbReference type="InterPro" id="IPR050186">
    <property type="entry name" value="TPT_transporter"/>
</dbReference>
<dbReference type="EMBL" id="JALJOT010000011">
    <property type="protein sequence ID" value="KAK9905528.1"/>
    <property type="molecule type" value="Genomic_DNA"/>
</dbReference>
<feature type="transmembrane region" description="Helical" evidence="5">
    <location>
        <begin position="249"/>
        <end position="266"/>
    </location>
</feature>
<feature type="transmembrane region" description="Helical" evidence="5">
    <location>
        <begin position="63"/>
        <end position="82"/>
    </location>
</feature>
<evidence type="ECO:0000313" key="8">
    <source>
        <dbReference type="Proteomes" id="UP001491310"/>
    </source>
</evidence>
<feature type="transmembrane region" description="Helical" evidence="5">
    <location>
        <begin position="130"/>
        <end position="147"/>
    </location>
</feature>
<dbReference type="SUPFAM" id="SSF103481">
    <property type="entry name" value="Multidrug resistance efflux transporter EmrE"/>
    <property type="match status" value="2"/>
</dbReference>
<comment type="subcellular location">
    <subcellularLocation>
        <location evidence="1">Membrane</location>
        <topology evidence="1">Multi-pass membrane protein</topology>
    </subcellularLocation>
</comment>
<keyword evidence="4 5" id="KW-0472">Membrane</keyword>
<feature type="transmembrane region" description="Helical" evidence="5">
    <location>
        <begin position="154"/>
        <end position="172"/>
    </location>
</feature>
<reference evidence="7 8" key="1">
    <citation type="journal article" date="2024" name="Nat. Commun.">
        <title>Phylogenomics reveals the evolutionary origins of lichenization in chlorophyte algae.</title>
        <authorList>
            <person name="Puginier C."/>
            <person name="Libourel C."/>
            <person name="Otte J."/>
            <person name="Skaloud P."/>
            <person name="Haon M."/>
            <person name="Grisel S."/>
            <person name="Petersen M."/>
            <person name="Berrin J.G."/>
            <person name="Delaux P.M."/>
            <person name="Dal Grande F."/>
            <person name="Keller J."/>
        </authorList>
    </citation>
    <scope>NUCLEOTIDE SEQUENCE [LARGE SCALE GENOMIC DNA]</scope>
    <source>
        <strain evidence="7 8">SAG 216-7</strain>
    </source>
</reference>
<dbReference type="Pfam" id="PF03151">
    <property type="entry name" value="TPT"/>
    <property type="match status" value="1"/>
</dbReference>
<feature type="transmembrane region" description="Helical" evidence="5">
    <location>
        <begin position="278"/>
        <end position="298"/>
    </location>
</feature>
<comment type="caution">
    <text evidence="7">The sequence shown here is derived from an EMBL/GenBank/DDBJ whole genome shotgun (WGS) entry which is preliminary data.</text>
</comment>
<feature type="transmembrane region" description="Helical" evidence="5">
    <location>
        <begin position="178"/>
        <end position="198"/>
    </location>
</feature>
<dbReference type="Proteomes" id="UP001491310">
    <property type="component" value="Unassembled WGS sequence"/>
</dbReference>
<evidence type="ECO:0000256" key="5">
    <source>
        <dbReference type="SAM" id="Phobius"/>
    </source>
</evidence>
<organism evidence="7 8">
    <name type="scientific">Coccomyxa subellipsoidea</name>
    <dbReference type="NCBI Taxonomy" id="248742"/>
    <lineage>
        <taxon>Eukaryota</taxon>
        <taxon>Viridiplantae</taxon>
        <taxon>Chlorophyta</taxon>
        <taxon>core chlorophytes</taxon>
        <taxon>Trebouxiophyceae</taxon>
        <taxon>Trebouxiophyceae incertae sedis</taxon>
        <taxon>Coccomyxaceae</taxon>
        <taxon>Coccomyxa</taxon>
    </lineage>
</organism>
<accession>A0ABR2YHP9</accession>
<feature type="transmembrane region" description="Helical" evidence="5">
    <location>
        <begin position="304"/>
        <end position="325"/>
    </location>
</feature>
<evidence type="ECO:0000259" key="6">
    <source>
        <dbReference type="Pfam" id="PF03151"/>
    </source>
</evidence>
<feature type="domain" description="Sugar phosphate transporter" evidence="6">
    <location>
        <begin position="35"/>
        <end position="323"/>
    </location>
</feature>
<keyword evidence="8" id="KW-1185">Reference proteome</keyword>
<sequence>MRRKSPISQAAINKADKSEAGLAAKTPARALVEYGLTIAAFLSLNATLNMTNRWVLGVYGFKFPIFLTMAHLTFGFIALAPLMAFPQFANKHRNTLTSHWKGIACVGVFKVANIVANNASLVLISLSLNQIIRSGIPIVTAFLGILIEKTVPTGFEVLSLVVLTAGVVLSIWEGSLSGSTTGISIAVTSTFCGAAMLNFSGKVLKEDIDVIRLTFYTAPVSVAILVPFFFARELQPLLTYWSELENGMVVAYLLLGGFNAVLYNITHYRVIQITSSTATPVIGMIKVVGVVILSAFLLGESSIFTIRMVVGCTLAVLGFTMYSYASLEARRRKNPTIYMRQPDASEGAAHGGKSDAARDAMSSPLLRQPTGHAAV</sequence>
<feature type="transmembrane region" description="Helical" evidence="5">
    <location>
        <begin position="210"/>
        <end position="229"/>
    </location>
</feature>
<feature type="transmembrane region" description="Helical" evidence="5">
    <location>
        <begin position="103"/>
        <end position="124"/>
    </location>
</feature>
<evidence type="ECO:0000256" key="2">
    <source>
        <dbReference type="ARBA" id="ARBA00022692"/>
    </source>
</evidence>
<dbReference type="PANTHER" id="PTHR11132">
    <property type="entry name" value="SOLUTE CARRIER FAMILY 35"/>
    <property type="match status" value="1"/>
</dbReference>
<name>A0ABR2YHP9_9CHLO</name>
<dbReference type="InterPro" id="IPR037185">
    <property type="entry name" value="EmrE-like"/>
</dbReference>
<evidence type="ECO:0000256" key="4">
    <source>
        <dbReference type="ARBA" id="ARBA00023136"/>
    </source>
</evidence>
<gene>
    <name evidence="7" type="ORF">WJX75_001598</name>
</gene>
<evidence type="ECO:0000256" key="3">
    <source>
        <dbReference type="ARBA" id="ARBA00022989"/>
    </source>
</evidence>
<keyword evidence="2 5" id="KW-0812">Transmembrane</keyword>